<evidence type="ECO:0000256" key="5">
    <source>
        <dbReference type="ARBA" id="ARBA00023139"/>
    </source>
</evidence>
<evidence type="ECO:0000256" key="2">
    <source>
        <dbReference type="ARBA" id="ARBA00009509"/>
    </source>
</evidence>
<feature type="transmembrane region" description="Helical" evidence="8">
    <location>
        <begin position="210"/>
        <end position="233"/>
    </location>
</feature>
<keyword evidence="11" id="KW-1185">Reference proteome</keyword>
<protein>
    <recommendedName>
        <fullName evidence="8">Lipoprotein</fullName>
    </recommendedName>
</protein>
<dbReference type="GO" id="GO:0009279">
    <property type="term" value="C:cell outer membrane"/>
    <property type="evidence" value="ECO:0007669"/>
    <property type="project" value="UniProtKB-SubCell"/>
</dbReference>
<evidence type="ECO:0000256" key="3">
    <source>
        <dbReference type="ARBA" id="ARBA00022729"/>
    </source>
</evidence>
<dbReference type="PROSITE" id="PS51257">
    <property type="entry name" value="PROKAR_LIPOPROTEIN"/>
    <property type="match status" value="1"/>
</dbReference>
<keyword evidence="8" id="KW-0812">Transmembrane</keyword>
<dbReference type="InterPro" id="IPR003282">
    <property type="entry name" value="T3SS_SctJ"/>
</dbReference>
<evidence type="ECO:0000256" key="8">
    <source>
        <dbReference type="RuleBase" id="RU364102"/>
    </source>
</evidence>
<dbReference type="NCBIfam" id="TIGR02544">
    <property type="entry name" value="III_secr_YscJ"/>
    <property type="match status" value="1"/>
</dbReference>
<dbReference type="PANTHER" id="PTHR30046">
    <property type="entry name" value="FLAGELLAR M-RING PROTEIN"/>
    <property type="match status" value="1"/>
</dbReference>
<dbReference type="PANTHER" id="PTHR30046:SF2">
    <property type="entry name" value="YOP PROTEINS TRANSLOCATION LIPOPROTEIN J"/>
    <property type="match status" value="1"/>
</dbReference>
<keyword evidence="6 8" id="KW-0998">Cell outer membrane</keyword>
<dbReference type="OrthoDB" id="115186at2"/>
<evidence type="ECO:0000256" key="4">
    <source>
        <dbReference type="ARBA" id="ARBA00023136"/>
    </source>
</evidence>
<dbReference type="InterPro" id="IPR045851">
    <property type="entry name" value="AMP-bd_C_sf"/>
</dbReference>
<organism evidence="10 11">
    <name type="scientific">Noviherbaspirillum humi</name>
    <dbReference type="NCBI Taxonomy" id="1688639"/>
    <lineage>
        <taxon>Bacteria</taxon>
        <taxon>Pseudomonadati</taxon>
        <taxon>Pseudomonadota</taxon>
        <taxon>Betaproteobacteria</taxon>
        <taxon>Burkholderiales</taxon>
        <taxon>Oxalobacteraceae</taxon>
        <taxon>Noviherbaspirillum</taxon>
    </lineage>
</organism>
<gene>
    <name evidence="10" type="ORF">SAMN06265795_11421</name>
</gene>
<evidence type="ECO:0000256" key="1">
    <source>
        <dbReference type="ARBA" id="ARBA00004459"/>
    </source>
</evidence>
<sequence>MRTFLDPIRQCLSWVLLLALLCGCSKQLYEDLSEQDANQIVSVLRMEGIDSDKVQQKDKRWIVKVPDSEFARAVVLMKEKNLPAFGYEGLSKMFKKDSLLVTPLEERARLMLAVSQELERTLRYIDGVLDARVHVVIPVPNQLSDKPQPSSASVFIKVRHGVDLQPELPKIRAIVLHGVEGLQPDALSISLFSASPSETSKNAETREGGLAWQILAGASVVLFVLLAVSMFFWPRRDGPIKSGAWLKKDAHNG</sequence>
<dbReference type="AlphaFoldDB" id="A0A239JYB7"/>
<keyword evidence="7 8" id="KW-0449">Lipoprotein</keyword>
<dbReference type="RefSeq" id="WP_089400649.1">
    <property type="nucleotide sequence ID" value="NZ_FZOT01000014.1"/>
</dbReference>
<dbReference type="PRINTS" id="PR01338">
    <property type="entry name" value="TYPE3OMKPROT"/>
</dbReference>
<dbReference type="EMBL" id="FZOT01000014">
    <property type="protein sequence ID" value="SNT10423.1"/>
    <property type="molecule type" value="Genomic_DNA"/>
</dbReference>
<dbReference type="InterPro" id="IPR006182">
    <property type="entry name" value="FliF_N_dom"/>
</dbReference>
<evidence type="ECO:0000256" key="6">
    <source>
        <dbReference type="ARBA" id="ARBA00023237"/>
    </source>
</evidence>
<evidence type="ECO:0000256" key="7">
    <source>
        <dbReference type="ARBA" id="ARBA00023288"/>
    </source>
</evidence>
<evidence type="ECO:0000259" key="9">
    <source>
        <dbReference type="Pfam" id="PF01514"/>
    </source>
</evidence>
<evidence type="ECO:0000313" key="11">
    <source>
        <dbReference type="Proteomes" id="UP000198284"/>
    </source>
</evidence>
<comment type="similarity">
    <text evidence="2 8">Belongs to the YscJ lipoprotein family.</text>
</comment>
<keyword evidence="3 8" id="KW-0732">Signal</keyword>
<feature type="domain" description="Flagellar M-ring N-terminal" evidence="9">
    <location>
        <begin position="26"/>
        <end position="189"/>
    </location>
</feature>
<name>A0A239JYB7_9BURK</name>
<dbReference type="Pfam" id="PF01514">
    <property type="entry name" value="YscJ_FliF"/>
    <property type="match status" value="1"/>
</dbReference>
<keyword evidence="8" id="KW-1133">Transmembrane helix</keyword>
<keyword evidence="5 8" id="KW-0564">Palmitate</keyword>
<dbReference type="Gene3D" id="3.30.70.1530">
    <property type="entry name" value="Hypothetical protein rpa1041"/>
    <property type="match status" value="1"/>
</dbReference>
<accession>A0A239JYB7</accession>
<dbReference type="InterPro" id="IPR043427">
    <property type="entry name" value="YscJ/FliF"/>
</dbReference>
<reference evidence="10 11" key="1">
    <citation type="submission" date="2017-06" db="EMBL/GenBank/DDBJ databases">
        <authorList>
            <person name="Kim H.J."/>
            <person name="Triplett B.A."/>
        </authorList>
    </citation>
    <scope>NUCLEOTIDE SEQUENCE [LARGE SCALE GENOMIC DNA]</scope>
    <source>
        <strain evidence="10 11">U15</strain>
    </source>
</reference>
<dbReference type="GO" id="GO:0009306">
    <property type="term" value="P:protein secretion"/>
    <property type="evidence" value="ECO:0007669"/>
    <property type="project" value="InterPro"/>
</dbReference>
<comment type="subcellular location">
    <subcellularLocation>
        <location evidence="1">Cell outer membrane</location>
        <topology evidence="1">Lipid-anchor</topology>
    </subcellularLocation>
</comment>
<proteinExistence type="inferred from homology"/>
<dbReference type="Proteomes" id="UP000198284">
    <property type="component" value="Unassembled WGS sequence"/>
</dbReference>
<keyword evidence="4 8" id="KW-0472">Membrane</keyword>
<evidence type="ECO:0000313" key="10">
    <source>
        <dbReference type="EMBL" id="SNT10423.1"/>
    </source>
</evidence>
<dbReference type="Gene3D" id="3.30.300.30">
    <property type="match status" value="1"/>
</dbReference>